<dbReference type="KEGG" id="rmar:GBA65_11375"/>
<dbReference type="AlphaFoldDB" id="A0A6G8PXY5"/>
<dbReference type="EMBL" id="CP045121">
    <property type="protein sequence ID" value="QIN79025.1"/>
    <property type="molecule type" value="Genomic_DNA"/>
</dbReference>
<dbReference type="RefSeq" id="WP_166396687.1">
    <property type="nucleotide sequence ID" value="NZ_CP045121.1"/>
</dbReference>
<protein>
    <submittedName>
        <fullName evidence="1">Uncharacterized protein</fullName>
    </submittedName>
</protein>
<evidence type="ECO:0000313" key="2">
    <source>
        <dbReference type="Proteomes" id="UP000502706"/>
    </source>
</evidence>
<evidence type="ECO:0000313" key="1">
    <source>
        <dbReference type="EMBL" id="QIN79025.1"/>
    </source>
</evidence>
<organism evidence="1 2">
    <name type="scientific">Rubrobacter marinus</name>
    <dbReference type="NCBI Taxonomy" id="2653852"/>
    <lineage>
        <taxon>Bacteria</taxon>
        <taxon>Bacillati</taxon>
        <taxon>Actinomycetota</taxon>
        <taxon>Rubrobacteria</taxon>
        <taxon>Rubrobacterales</taxon>
        <taxon>Rubrobacteraceae</taxon>
        <taxon>Rubrobacter</taxon>
    </lineage>
</organism>
<accession>A0A6G8PXY5</accession>
<proteinExistence type="predicted"/>
<keyword evidence="2" id="KW-1185">Reference proteome</keyword>
<gene>
    <name evidence="1" type="ORF">GBA65_11375</name>
</gene>
<name>A0A6G8PXY5_9ACTN</name>
<dbReference type="Proteomes" id="UP000502706">
    <property type="component" value="Chromosome"/>
</dbReference>
<reference evidence="1 2" key="1">
    <citation type="submission" date="2019-10" db="EMBL/GenBank/DDBJ databases">
        <title>Rubrobacter sp nov SCSIO 52915 isolated from a deep-sea sediment in the South China Sea.</title>
        <authorList>
            <person name="Chen R.W."/>
        </authorList>
    </citation>
    <scope>NUCLEOTIDE SEQUENCE [LARGE SCALE GENOMIC DNA]</scope>
    <source>
        <strain evidence="1 2">SCSIO 52915</strain>
    </source>
</reference>
<sequence>MNEPGLSREMLLENLRWLAAGNPAYAGTDEEERQNPEVARLMAEDFLLSYVDDREITDLFARVRER</sequence>